<evidence type="ECO:0000313" key="2">
    <source>
        <dbReference type="Proteomes" id="UP000499080"/>
    </source>
</evidence>
<accession>A0A4Y2WK35</accession>
<protein>
    <submittedName>
        <fullName evidence="1">Uncharacterized protein</fullName>
    </submittedName>
</protein>
<dbReference type="EMBL" id="BGPR01062070">
    <property type="protein sequence ID" value="GBO37579.1"/>
    <property type="molecule type" value="Genomic_DNA"/>
</dbReference>
<organism evidence="1 2">
    <name type="scientific">Araneus ventricosus</name>
    <name type="common">Orbweaver spider</name>
    <name type="synonym">Epeira ventricosa</name>
    <dbReference type="NCBI Taxonomy" id="182803"/>
    <lineage>
        <taxon>Eukaryota</taxon>
        <taxon>Metazoa</taxon>
        <taxon>Ecdysozoa</taxon>
        <taxon>Arthropoda</taxon>
        <taxon>Chelicerata</taxon>
        <taxon>Arachnida</taxon>
        <taxon>Araneae</taxon>
        <taxon>Araneomorphae</taxon>
        <taxon>Entelegynae</taxon>
        <taxon>Araneoidea</taxon>
        <taxon>Araneidae</taxon>
        <taxon>Araneus</taxon>
    </lineage>
</organism>
<dbReference type="AlphaFoldDB" id="A0A4Y2WK35"/>
<keyword evidence="2" id="KW-1185">Reference proteome</keyword>
<dbReference type="Proteomes" id="UP000499080">
    <property type="component" value="Unassembled WGS sequence"/>
</dbReference>
<sequence>MRNYKIKTDESAEPQETFLEETGIVMCQGIYNVEETEATTVQKRRKTTSTNGTKHVGAVTLFLRGGLVTIDLAVSAKSNSVPTFLP</sequence>
<evidence type="ECO:0000313" key="1">
    <source>
        <dbReference type="EMBL" id="GBO37579.1"/>
    </source>
</evidence>
<comment type="caution">
    <text evidence="1">The sequence shown here is derived from an EMBL/GenBank/DDBJ whole genome shotgun (WGS) entry which is preliminary data.</text>
</comment>
<gene>
    <name evidence="1" type="ORF">AVEN_62285_1</name>
</gene>
<proteinExistence type="predicted"/>
<reference evidence="1 2" key="1">
    <citation type="journal article" date="2019" name="Sci. Rep.">
        <title>Orb-weaving spider Araneus ventricosus genome elucidates the spidroin gene catalogue.</title>
        <authorList>
            <person name="Kono N."/>
            <person name="Nakamura H."/>
            <person name="Ohtoshi R."/>
            <person name="Moran D.A.P."/>
            <person name="Shinohara A."/>
            <person name="Yoshida Y."/>
            <person name="Fujiwara M."/>
            <person name="Mori M."/>
            <person name="Tomita M."/>
            <person name="Arakawa K."/>
        </authorList>
    </citation>
    <scope>NUCLEOTIDE SEQUENCE [LARGE SCALE GENOMIC DNA]</scope>
</reference>
<name>A0A4Y2WK35_ARAVE</name>